<dbReference type="Gene3D" id="3.30.420.300">
    <property type="entry name" value="2-keto-3-deoxy-galactonokinase, substrate binding domain"/>
    <property type="match status" value="1"/>
</dbReference>
<dbReference type="CDD" id="cd24012">
    <property type="entry name" value="ASKHA_NBD_KDGal-kinase"/>
    <property type="match status" value="1"/>
</dbReference>
<protein>
    <submittedName>
        <fullName evidence="1">2-dehydro-3-deoxygalactonokinase</fullName>
    </submittedName>
</protein>
<evidence type="ECO:0000313" key="2">
    <source>
        <dbReference type="Proteomes" id="UP000199206"/>
    </source>
</evidence>
<dbReference type="GO" id="GO:0034194">
    <property type="term" value="P:D-galactonate catabolic process"/>
    <property type="evidence" value="ECO:0007669"/>
    <property type="project" value="InterPro"/>
</dbReference>
<name>A0A1H8DU37_9SPHN</name>
<reference evidence="2" key="1">
    <citation type="submission" date="2016-10" db="EMBL/GenBank/DDBJ databases">
        <authorList>
            <person name="Varghese N."/>
            <person name="Submissions S."/>
        </authorList>
    </citation>
    <scope>NUCLEOTIDE SEQUENCE [LARGE SCALE GENOMIC DNA]</scope>
    <source>
        <strain evidence="2">S6-262</strain>
    </source>
</reference>
<dbReference type="GO" id="GO:0008671">
    <property type="term" value="F:2-dehydro-3-deoxygalactonokinase activity"/>
    <property type="evidence" value="ECO:0007669"/>
    <property type="project" value="InterPro"/>
</dbReference>
<dbReference type="InterPro" id="IPR042258">
    <property type="entry name" value="DGOK_N"/>
</dbReference>
<keyword evidence="1" id="KW-0808">Transferase</keyword>
<accession>A0A1H8DU37</accession>
<dbReference type="InterPro" id="IPR042257">
    <property type="entry name" value="DGOK_C"/>
</dbReference>
<dbReference type="RefSeq" id="WP_244501516.1">
    <property type="nucleotide sequence ID" value="NZ_FOCF01000004.1"/>
</dbReference>
<evidence type="ECO:0000313" key="1">
    <source>
        <dbReference type="EMBL" id="SEN10695.1"/>
    </source>
</evidence>
<dbReference type="STRING" id="1166340.SAMN05192583_2056"/>
<organism evidence="1 2">
    <name type="scientific">Sphingomonas gellani</name>
    <dbReference type="NCBI Taxonomy" id="1166340"/>
    <lineage>
        <taxon>Bacteria</taxon>
        <taxon>Pseudomonadati</taxon>
        <taxon>Pseudomonadota</taxon>
        <taxon>Alphaproteobacteria</taxon>
        <taxon>Sphingomonadales</taxon>
        <taxon>Sphingomonadaceae</taxon>
        <taxon>Sphingomonas</taxon>
    </lineage>
</organism>
<dbReference type="Proteomes" id="UP000199206">
    <property type="component" value="Unassembled WGS sequence"/>
</dbReference>
<sequence>MVVSDAMRIGERFLAVDWGTTNRRVYLIEDGVVIRSERDDRGVKAVAAGAFPAEVATIRDSFGDLPMLLAGMVGSTIGWQVAPYVPAPAGMMDLACALSWVDERTAIVPGVSSVQGGRGDVMRGEEVQLLGAVAAGLAPPNALLAQPGTHCKWVSMEDGRIAGFTTAMTGELFAMLRGHSILAPQLGGSVSPGDAFREGVEHGKRRDLAADLFGVRAAAMLNLRDDADAASYVSGLLIGSDVAARLADSRHDAVHLLADPVLGALYTIAIEANGREAFAIDSHAAFVAGIVRIGAMS</sequence>
<keyword evidence="1" id="KW-0418">Kinase</keyword>
<dbReference type="EMBL" id="FOCF01000004">
    <property type="protein sequence ID" value="SEN10695.1"/>
    <property type="molecule type" value="Genomic_DNA"/>
</dbReference>
<dbReference type="Pfam" id="PF05035">
    <property type="entry name" value="DGOK"/>
    <property type="match status" value="1"/>
</dbReference>
<gene>
    <name evidence="1" type="ORF">SAMN05192583_2056</name>
</gene>
<dbReference type="AlphaFoldDB" id="A0A1H8DU37"/>
<proteinExistence type="predicted"/>
<dbReference type="Gene3D" id="3.30.420.310">
    <property type="entry name" value="2-keto-3-deoxy-galactonokinase, C-terminal domain"/>
    <property type="match status" value="1"/>
</dbReference>
<dbReference type="InterPro" id="IPR007729">
    <property type="entry name" value="DGOK"/>
</dbReference>
<keyword evidence="2" id="KW-1185">Reference proteome</keyword>